<name>A0AAV8UVM8_9RHOD</name>
<feature type="transmembrane region" description="Helical" evidence="6">
    <location>
        <begin position="256"/>
        <end position="281"/>
    </location>
</feature>
<reference evidence="8 9" key="1">
    <citation type="journal article" date="2023" name="Nat. Commun.">
        <title>Origin of minicircular mitochondrial genomes in red algae.</title>
        <authorList>
            <person name="Lee Y."/>
            <person name="Cho C.H."/>
            <person name="Lee Y.M."/>
            <person name="Park S.I."/>
            <person name="Yang J.H."/>
            <person name="West J.A."/>
            <person name="Bhattacharya D."/>
            <person name="Yoon H.S."/>
        </authorList>
    </citation>
    <scope>NUCLEOTIDE SEQUENCE [LARGE SCALE GENOMIC DNA]</scope>
    <source>
        <strain evidence="8 9">CCMP1338</strain>
        <tissue evidence="8">Whole cell</tissue>
    </source>
</reference>
<dbReference type="Proteomes" id="UP001157974">
    <property type="component" value="Unassembled WGS sequence"/>
</dbReference>
<keyword evidence="3 6" id="KW-1133">Transmembrane helix</keyword>
<dbReference type="Pfam" id="PF01490">
    <property type="entry name" value="Aa_trans"/>
    <property type="match status" value="1"/>
</dbReference>
<dbReference type="AlphaFoldDB" id="A0AAV8UVM8"/>
<sequence length="490" mass="53457">MTDSCVVATSTIEEAFVVEVSTEDKDESKQNVTDADSNVDESASISSDVSGNTDIEADEKEGDVQDSEGGHGEDLSILLAFFLLTVDMVGNGVLSFPNSVATLGWIPAHLINVLVAVLSICSGLVLYRLRTTRFSSATSYPQLFLGVFGKKGLVFSRCNTYPLMFLMASAYNYTQSSAWSSLFAGSSLSLKEWMVIAGAVSLLVLQARSFKAMAWTSVIAIMTIIIPIFISFVVIGDMVRNPDLYPVGNHVLFSEYSLSACMVAAMDIVYAYSGIVIFLEIMSSMKYVERFKYALILTETSCCLLYALVGSVVYGLAGDANWLQSPYIDSLQPGAAKTVSMVCIIIHAAIGMLLGGNIFTYAAQRAIEPSFKRLIFGKKNAPYKVAPLTVSKPAAMLWWLLWTTILIFFVVLVNVAIPSFQTYLGFVSSILVSQTCFIWPGLLDLKVFLKKREGKKQLLSAISVFLIVIGFVSLTLGLWGNITEIVKLSR</sequence>
<feature type="transmembrane region" description="Helical" evidence="6">
    <location>
        <begin position="423"/>
        <end position="445"/>
    </location>
</feature>
<dbReference type="GO" id="GO:0016020">
    <property type="term" value="C:membrane"/>
    <property type="evidence" value="ECO:0007669"/>
    <property type="project" value="UniProtKB-SubCell"/>
</dbReference>
<feature type="domain" description="Amino acid transporter transmembrane" evidence="7">
    <location>
        <begin position="76"/>
        <end position="482"/>
    </location>
</feature>
<keyword evidence="9" id="KW-1185">Reference proteome</keyword>
<dbReference type="EMBL" id="JAMWBK010000003">
    <property type="protein sequence ID" value="KAJ8906648.1"/>
    <property type="molecule type" value="Genomic_DNA"/>
</dbReference>
<evidence type="ECO:0000256" key="5">
    <source>
        <dbReference type="SAM" id="MobiDB-lite"/>
    </source>
</evidence>
<evidence type="ECO:0000256" key="4">
    <source>
        <dbReference type="ARBA" id="ARBA00023136"/>
    </source>
</evidence>
<accession>A0AAV8UVM8</accession>
<gene>
    <name evidence="8" type="ORF">NDN08_003138</name>
</gene>
<evidence type="ECO:0000259" key="7">
    <source>
        <dbReference type="Pfam" id="PF01490"/>
    </source>
</evidence>
<feature type="transmembrane region" description="Helical" evidence="6">
    <location>
        <begin position="179"/>
        <end position="205"/>
    </location>
</feature>
<feature type="compositionally biased region" description="Polar residues" evidence="5">
    <location>
        <begin position="30"/>
        <end position="53"/>
    </location>
</feature>
<feature type="transmembrane region" description="Helical" evidence="6">
    <location>
        <begin position="293"/>
        <end position="318"/>
    </location>
</feature>
<dbReference type="InterPro" id="IPR013057">
    <property type="entry name" value="AA_transpt_TM"/>
</dbReference>
<keyword evidence="2 6" id="KW-0812">Transmembrane</keyword>
<feature type="transmembrane region" description="Helical" evidence="6">
    <location>
        <begin position="106"/>
        <end position="127"/>
    </location>
</feature>
<feature type="transmembrane region" description="Helical" evidence="6">
    <location>
        <begin position="338"/>
        <end position="363"/>
    </location>
</feature>
<keyword evidence="4 6" id="KW-0472">Membrane</keyword>
<evidence type="ECO:0000256" key="3">
    <source>
        <dbReference type="ARBA" id="ARBA00022989"/>
    </source>
</evidence>
<evidence type="ECO:0000256" key="6">
    <source>
        <dbReference type="SAM" id="Phobius"/>
    </source>
</evidence>
<protein>
    <recommendedName>
        <fullName evidence="7">Amino acid transporter transmembrane domain-containing protein</fullName>
    </recommendedName>
</protein>
<proteinExistence type="predicted"/>
<evidence type="ECO:0000313" key="8">
    <source>
        <dbReference type="EMBL" id="KAJ8906648.1"/>
    </source>
</evidence>
<evidence type="ECO:0000256" key="1">
    <source>
        <dbReference type="ARBA" id="ARBA00004141"/>
    </source>
</evidence>
<organism evidence="8 9">
    <name type="scientific">Rhodosorus marinus</name>
    <dbReference type="NCBI Taxonomy" id="101924"/>
    <lineage>
        <taxon>Eukaryota</taxon>
        <taxon>Rhodophyta</taxon>
        <taxon>Stylonematophyceae</taxon>
        <taxon>Stylonematales</taxon>
        <taxon>Stylonemataceae</taxon>
        <taxon>Rhodosorus</taxon>
    </lineage>
</organism>
<evidence type="ECO:0000313" key="9">
    <source>
        <dbReference type="Proteomes" id="UP001157974"/>
    </source>
</evidence>
<dbReference type="PANTHER" id="PTHR22950:SF461">
    <property type="entry name" value="AMINO ACID TRANSPORTER TRANSMEMBRANE DOMAIN-CONTAINING PROTEIN"/>
    <property type="match status" value="1"/>
</dbReference>
<comment type="subcellular location">
    <subcellularLocation>
        <location evidence="1">Membrane</location>
        <topology evidence="1">Multi-pass membrane protein</topology>
    </subcellularLocation>
</comment>
<feature type="region of interest" description="Disordered" evidence="5">
    <location>
        <begin position="18"/>
        <end position="70"/>
    </location>
</feature>
<feature type="transmembrane region" description="Helical" evidence="6">
    <location>
        <begin position="457"/>
        <end position="480"/>
    </location>
</feature>
<feature type="transmembrane region" description="Helical" evidence="6">
    <location>
        <begin position="212"/>
        <end position="236"/>
    </location>
</feature>
<comment type="caution">
    <text evidence="8">The sequence shown here is derived from an EMBL/GenBank/DDBJ whole genome shotgun (WGS) entry which is preliminary data.</text>
</comment>
<feature type="transmembrane region" description="Helical" evidence="6">
    <location>
        <begin position="397"/>
        <end position="417"/>
    </location>
</feature>
<dbReference type="GO" id="GO:0015179">
    <property type="term" value="F:L-amino acid transmembrane transporter activity"/>
    <property type="evidence" value="ECO:0007669"/>
    <property type="project" value="TreeGrafter"/>
</dbReference>
<evidence type="ECO:0000256" key="2">
    <source>
        <dbReference type="ARBA" id="ARBA00022692"/>
    </source>
</evidence>
<feature type="transmembrane region" description="Helical" evidence="6">
    <location>
        <begin position="75"/>
        <end position="94"/>
    </location>
</feature>
<feature type="compositionally biased region" description="Acidic residues" evidence="5">
    <location>
        <begin position="55"/>
        <end position="66"/>
    </location>
</feature>
<dbReference type="PANTHER" id="PTHR22950">
    <property type="entry name" value="AMINO ACID TRANSPORTER"/>
    <property type="match status" value="1"/>
</dbReference>